<dbReference type="RefSeq" id="WP_353400988.1">
    <property type="nucleotide sequence ID" value="NZ_BAABWU010000011.1"/>
</dbReference>
<dbReference type="EMBL" id="BAABWU010000011">
    <property type="protein sequence ID" value="GAA6197376.1"/>
    <property type="molecule type" value="Genomic_DNA"/>
</dbReference>
<comment type="caution">
    <text evidence="2">The sequence shown here is derived from an EMBL/GenBank/DDBJ whole genome shotgun (WGS) entry which is preliminary data.</text>
</comment>
<feature type="transmembrane region" description="Helical" evidence="1">
    <location>
        <begin position="7"/>
        <end position="25"/>
    </location>
</feature>
<evidence type="ECO:0000256" key="1">
    <source>
        <dbReference type="SAM" id="Phobius"/>
    </source>
</evidence>
<evidence type="ECO:0000313" key="3">
    <source>
        <dbReference type="Proteomes" id="UP001441944"/>
    </source>
</evidence>
<protein>
    <submittedName>
        <fullName evidence="2">Uncharacterized protein</fullName>
    </submittedName>
</protein>
<dbReference type="Proteomes" id="UP001441944">
    <property type="component" value="Unassembled WGS sequence"/>
</dbReference>
<name>A0ABQ0ANB6_9RHOB</name>
<gene>
    <name evidence="2" type="ORF">NBRC116598_28200</name>
</gene>
<keyword evidence="1" id="KW-0472">Membrane</keyword>
<organism evidence="2 3">
    <name type="scientific">Pseudophaeobacter arcticus</name>
    <dbReference type="NCBI Taxonomy" id="385492"/>
    <lineage>
        <taxon>Bacteria</taxon>
        <taxon>Pseudomonadati</taxon>
        <taxon>Pseudomonadota</taxon>
        <taxon>Alphaproteobacteria</taxon>
        <taxon>Rhodobacterales</taxon>
        <taxon>Paracoccaceae</taxon>
        <taxon>Pseudophaeobacter</taxon>
    </lineage>
</organism>
<keyword evidence="1" id="KW-0812">Transmembrane</keyword>
<evidence type="ECO:0000313" key="2">
    <source>
        <dbReference type="EMBL" id="GAA6197376.1"/>
    </source>
</evidence>
<sequence>MVRLIKYLVIVGVLAVLGLVAYAYIGPWFGADFSVPVQEIRKPVLLDAE</sequence>
<keyword evidence="1" id="KW-1133">Transmembrane helix</keyword>
<keyword evidence="3" id="KW-1185">Reference proteome</keyword>
<proteinExistence type="predicted"/>
<accession>A0ABQ0ANB6</accession>
<reference evidence="2 3" key="1">
    <citation type="submission" date="2024-04" db="EMBL/GenBank/DDBJ databases">
        <title>Draft genome sequence of Pseudophaeobacter arcticus NBRC 116598.</title>
        <authorList>
            <person name="Miyakawa T."/>
            <person name="Kusuya Y."/>
            <person name="Miura T."/>
        </authorList>
    </citation>
    <scope>NUCLEOTIDE SEQUENCE [LARGE SCALE GENOMIC DNA]</scope>
    <source>
        <strain evidence="2 3">SU-CL00105</strain>
    </source>
</reference>